<evidence type="ECO:0000313" key="2">
    <source>
        <dbReference type="EMBL" id="KFM64255.1"/>
    </source>
</evidence>
<keyword evidence="1" id="KW-0175">Coiled coil</keyword>
<dbReference type="AlphaFoldDB" id="A0A087TGL6"/>
<dbReference type="Proteomes" id="UP000054359">
    <property type="component" value="Unassembled WGS sequence"/>
</dbReference>
<dbReference type="EMBL" id="KK115137">
    <property type="protein sequence ID" value="KFM64255.1"/>
    <property type="molecule type" value="Genomic_DNA"/>
</dbReference>
<accession>A0A087TGL6</accession>
<organism evidence="2 3">
    <name type="scientific">Stegodyphus mimosarum</name>
    <name type="common">African social velvet spider</name>
    <dbReference type="NCBI Taxonomy" id="407821"/>
    <lineage>
        <taxon>Eukaryota</taxon>
        <taxon>Metazoa</taxon>
        <taxon>Ecdysozoa</taxon>
        <taxon>Arthropoda</taxon>
        <taxon>Chelicerata</taxon>
        <taxon>Arachnida</taxon>
        <taxon>Araneae</taxon>
        <taxon>Araneomorphae</taxon>
        <taxon>Entelegynae</taxon>
        <taxon>Eresoidea</taxon>
        <taxon>Eresidae</taxon>
        <taxon>Stegodyphus</taxon>
    </lineage>
</organism>
<name>A0A087TGL6_STEMI</name>
<proteinExistence type="predicted"/>
<sequence length="156" mass="17918">MELESDSSAKISLLNGINEISKSASSENLENDNPEIDCLQNVTSDDANDTYMQSEISTLVEIFRNVTQQRILDVENSKLDLSKKNEEKLKILETYLDQLHEQNGILVSAMVELEKEAEQRVRQMEKRLKSSAKSTMEAVINVHECEKEMRRLVEER</sequence>
<feature type="non-terminal residue" evidence="2">
    <location>
        <position position="156"/>
    </location>
</feature>
<keyword evidence="3" id="KW-1185">Reference proteome</keyword>
<dbReference type="OrthoDB" id="6422216at2759"/>
<gene>
    <name evidence="2" type="ORF">X975_15720</name>
</gene>
<feature type="coiled-coil region" evidence="1">
    <location>
        <begin position="96"/>
        <end position="134"/>
    </location>
</feature>
<protein>
    <submittedName>
        <fullName evidence="2">Uncharacterized protein</fullName>
    </submittedName>
</protein>
<evidence type="ECO:0000313" key="3">
    <source>
        <dbReference type="Proteomes" id="UP000054359"/>
    </source>
</evidence>
<evidence type="ECO:0000256" key="1">
    <source>
        <dbReference type="SAM" id="Coils"/>
    </source>
</evidence>
<reference evidence="2 3" key="1">
    <citation type="submission" date="2013-11" db="EMBL/GenBank/DDBJ databases">
        <title>Genome sequencing of Stegodyphus mimosarum.</title>
        <authorList>
            <person name="Bechsgaard J."/>
        </authorList>
    </citation>
    <scope>NUCLEOTIDE SEQUENCE [LARGE SCALE GENOMIC DNA]</scope>
</reference>